<evidence type="ECO:0000313" key="2">
    <source>
        <dbReference type="Proteomes" id="UP000189670"/>
    </source>
</evidence>
<accession>A0A1V1NSL4</accession>
<comment type="caution">
    <text evidence="1">The sequence shown here is derived from an EMBL/GenBank/DDBJ whole genome shotgun (WGS) entry which is preliminary data.</text>
</comment>
<gene>
    <name evidence="1" type="ORF">OMM_14046</name>
</gene>
<reference evidence="2" key="1">
    <citation type="submission" date="2012-11" db="EMBL/GenBank/DDBJ databases">
        <authorList>
            <person name="Lucero-Rivera Y.E."/>
            <person name="Tovar-Ramirez D."/>
        </authorList>
    </citation>
    <scope>NUCLEOTIDE SEQUENCE [LARGE SCALE GENOMIC DNA]</scope>
    <source>
        <strain evidence="2">Araruama</strain>
    </source>
</reference>
<dbReference type="AlphaFoldDB" id="A0A1V1NSL4"/>
<feature type="non-terminal residue" evidence="1">
    <location>
        <position position="141"/>
    </location>
</feature>
<dbReference type="Proteomes" id="UP000189670">
    <property type="component" value="Unassembled WGS sequence"/>
</dbReference>
<sequence>MMIFFTGTTYATLPEPETQISGKVYNLYQNHEVLITEADVSLTIRKKGSNERMTYNGSVECMKCIAYDAQGLNCEECKTYAYHIKIPQISCMDTEEEATQTISLTKDNQQYDVASITVNGMDARMKFKSQMGNIQPEDKQG</sequence>
<proteinExistence type="predicted"/>
<name>A0A1V1NSL4_9BACT</name>
<evidence type="ECO:0000313" key="1">
    <source>
        <dbReference type="EMBL" id="ETR65569.1"/>
    </source>
</evidence>
<dbReference type="EMBL" id="ATBP01002697">
    <property type="protein sequence ID" value="ETR65569.1"/>
    <property type="molecule type" value="Genomic_DNA"/>
</dbReference>
<protein>
    <submittedName>
        <fullName evidence="1">Uncharacterized protein</fullName>
    </submittedName>
</protein>
<organism evidence="1 2">
    <name type="scientific">Candidatus Magnetoglobus multicellularis str. Araruama</name>
    <dbReference type="NCBI Taxonomy" id="890399"/>
    <lineage>
        <taxon>Bacteria</taxon>
        <taxon>Pseudomonadati</taxon>
        <taxon>Thermodesulfobacteriota</taxon>
        <taxon>Desulfobacteria</taxon>
        <taxon>Desulfobacterales</taxon>
        <taxon>Desulfobacteraceae</taxon>
        <taxon>Candidatus Magnetoglobus</taxon>
    </lineage>
</organism>